<sequence length="156" mass="17103">MTADLATALADYRTGMDAELQVLAQLESIATRQHALPHPPPAEVLTSLGLERERHLTALTGLEQQLQPLRALVAAHLELARTLPGFTGVEERHRRAGEYVATIMRLDGESLEALQRADQERRAAAHDLEAGEATLAAYRRVLQQPQPSAGLFNERG</sequence>
<accession>A0A143PQI0</accession>
<gene>
    <name evidence="1" type="ORF">LuPra_03633</name>
</gene>
<dbReference type="EMBL" id="CP015136">
    <property type="protein sequence ID" value="AMY10403.1"/>
    <property type="molecule type" value="Genomic_DNA"/>
</dbReference>
<evidence type="ECO:0000313" key="1">
    <source>
        <dbReference type="EMBL" id="AMY10403.1"/>
    </source>
</evidence>
<reference evidence="2" key="2">
    <citation type="submission" date="2016-04" db="EMBL/GenBank/DDBJ databases">
        <title>First Complete Genome Sequence of a Subdivision 6 Acidobacterium.</title>
        <authorList>
            <person name="Huang S."/>
            <person name="Vieira S."/>
            <person name="Bunk B."/>
            <person name="Riedel T."/>
            <person name="Sproeer C."/>
            <person name="Overmann J."/>
        </authorList>
    </citation>
    <scope>NUCLEOTIDE SEQUENCE [LARGE SCALE GENOMIC DNA]</scope>
    <source>
        <strain evidence="2">DSM 100886 HEG_-6_39</strain>
    </source>
</reference>
<dbReference type="KEGG" id="abac:LuPra_03633"/>
<proteinExistence type="predicted"/>
<dbReference type="Proteomes" id="UP000076079">
    <property type="component" value="Chromosome"/>
</dbReference>
<dbReference type="STRING" id="1855912.LuPra_03633"/>
<name>A0A143PQI0_LUTPR</name>
<reference evidence="1 2" key="1">
    <citation type="journal article" date="2016" name="Genome Announc.">
        <title>First Complete Genome Sequence of a Subdivision 6 Acidobacterium Strain.</title>
        <authorList>
            <person name="Huang S."/>
            <person name="Vieira S."/>
            <person name="Bunk B."/>
            <person name="Riedel T."/>
            <person name="Sproer C."/>
            <person name="Overmann J."/>
        </authorList>
    </citation>
    <scope>NUCLEOTIDE SEQUENCE [LARGE SCALE GENOMIC DNA]</scope>
    <source>
        <strain evidence="2">DSM 100886 HEG_-6_39</strain>
    </source>
</reference>
<evidence type="ECO:0008006" key="3">
    <source>
        <dbReference type="Google" id="ProtNLM"/>
    </source>
</evidence>
<dbReference type="RefSeq" id="WP_110172045.1">
    <property type="nucleotide sequence ID" value="NZ_CP015136.1"/>
</dbReference>
<organism evidence="1 2">
    <name type="scientific">Luteitalea pratensis</name>
    <dbReference type="NCBI Taxonomy" id="1855912"/>
    <lineage>
        <taxon>Bacteria</taxon>
        <taxon>Pseudomonadati</taxon>
        <taxon>Acidobacteriota</taxon>
        <taxon>Vicinamibacteria</taxon>
        <taxon>Vicinamibacterales</taxon>
        <taxon>Vicinamibacteraceae</taxon>
        <taxon>Luteitalea</taxon>
    </lineage>
</organism>
<keyword evidence="2" id="KW-1185">Reference proteome</keyword>
<protein>
    <recommendedName>
        <fullName evidence="3">FlgN protein</fullName>
    </recommendedName>
</protein>
<dbReference type="AlphaFoldDB" id="A0A143PQI0"/>
<evidence type="ECO:0000313" key="2">
    <source>
        <dbReference type="Proteomes" id="UP000076079"/>
    </source>
</evidence>